<feature type="transmembrane region" description="Helical" evidence="6">
    <location>
        <begin position="194"/>
        <end position="210"/>
    </location>
</feature>
<evidence type="ECO:0000259" key="7">
    <source>
        <dbReference type="Pfam" id="PF00892"/>
    </source>
</evidence>
<feature type="domain" description="EamA" evidence="7">
    <location>
        <begin position="161"/>
        <end position="293"/>
    </location>
</feature>
<comment type="similarity">
    <text evidence="2">Belongs to the EamA transporter family.</text>
</comment>
<gene>
    <name evidence="8" type="ORF">DAY19_13240</name>
</gene>
<dbReference type="EMBL" id="QDKL01000003">
    <property type="protein sequence ID" value="RZF20943.1"/>
    <property type="molecule type" value="Genomic_DNA"/>
</dbReference>
<evidence type="ECO:0000313" key="9">
    <source>
        <dbReference type="Proteomes" id="UP000443582"/>
    </source>
</evidence>
<dbReference type="InterPro" id="IPR000620">
    <property type="entry name" value="EamA_dom"/>
</dbReference>
<feature type="transmembrane region" description="Helical" evidence="6">
    <location>
        <begin position="159"/>
        <end position="182"/>
    </location>
</feature>
<dbReference type="SUPFAM" id="SSF103481">
    <property type="entry name" value="Multidrug resistance efflux transporter EmrE"/>
    <property type="match status" value="2"/>
</dbReference>
<dbReference type="PANTHER" id="PTHR32322">
    <property type="entry name" value="INNER MEMBRANE TRANSPORTER"/>
    <property type="match status" value="1"/>
</dbReference>
<evidence type="ECO:0000256" key="1">
    <source>
        <dbReference type="ARBA" id="ARBA00004141"/>
    </source>
</evidence>
<feature type="transmembrane region" description="Helical" evidence="6">
    <location>
        <begin position="65"/>
        <end position="83"/>
    </location>
</feature>
<reference evidence="9" key="1">
    <citation type="journal article" date="2019" name="Int. J. Syst. Evol. Microbiol.">
        <title>Halobacteriovorax valvorus sp. nov., a novel prokaryotic predator isolated from coastal seawater of China.</title>
        <authorList>
            <person name="Chen M.-X."/>
        </authorList>
    </citation>
    <scope>NUCLEOTIDE SEQUENCE [LARGE SCALE GENOMIC DNA]</scope>
    <source>
        <strain evidence="9">BL9</strain>
    </source>
</reference>
<dbReference type="Pfam" id="PF00892">
    <property type="entry name" value="EamA"/>
    <property type="match status" value="2"/>
</dbReference>
<keyword evidence="3 6" id="KW-0812">Transmembrane</keyword>
<feature type="transmembrane region" description="Helical" evidence="6">
    <location>
        <begin position="31"/>
        <end position="53"/>
    </location>
</feature>
<dbReference type="InterPro" id="IPR050638">
    <property type="entry name" value="AA-Vitamin_Transporters"/>
</dbReference>
<dbReference type="RefSeq" id="WP_115363252.1">
    <property type="nucleotide sequence ID" value="NZ_QDKL01000003.1"/>
</dbReference>
<comment type="caution">
    <text evidence="8">The sequence shown here is derived from an EMBL/GenBank/DDBJ whole genome shotgun (WGS) entry which is preliminary data.</text>
</comment>
<protein>
    <submittedName>
        <fullName evidence="8">DMT family transporter</fullName>
    </submittedName>
</protein>
<proteinExistence type="inferred from homology"/>
<organism evidence="8 9">
    <name type="scientific">Halobacteriovorax vibrionivorans</name>
    <dbReference type="NCBI Taxonomy" id="2152716"/>
    <lineage>
        <taxon>Bacteria</taxon>
        <taxon>Pseudomonadati</taxon>
        <taxon>Bdellovibrionota</taxon>
        <taxon>Bacteriovoracia</taxon>
        <taxon>Bacteriovoracales</taxon>
        <taxon>Halobacteriovoraceae</taxon>
        <taxon>Halobacteriovorax</taxon>
    </lineage>
</organism>
<comment type="subcellular location">
    <subcellularLocation>
        <location evidence="1">Membrane</location>
        <topology evidence="1">Multi-pass membrane protein</topology>
    </subcellularLocation>
</comment>
<evidence type="ECO:0000256" key="5">
    <source>
        <dbReference type="ARBA" id="ARBA00023136"/>
    </source>
</evidence>
<dbReference type="Proteomes" id="UP000443582">
    <property type="component" value="Unassembled WGS sequence"/>
</dbReference>
<keyword evidence="4 6" id="KW-1133">Transmembrane helix</keyword>
<keyword evidence="5 6" id="KW-0472">Membrane</keyword>
<name>A0ABY0IFR8_9BACT</name>
<evidence type="ECO:0000256" key="2">
    <source>
        <dbReference type="ARBA" id="ARBA00007362"/>
    </source>
</evidence>
<dbReference type="PANTHER" id="PTHR32322:SF2">
    <property type="entry name" value="EAMA DOMAIN-CONTAINING PROTEIN"/>
    <property type="match status" value="1"/>
</dbReference>
<dbReference type="InterPro" id="IPR037185">
    <property type="entry name" value="EmrE-like"/>
</dbReference>
<evidence type="ECO:0000256" key="3">
    <source>
        <dbReference type="ARBA" id="ARBA00022692"/>
    </source>
</evidence>
<evidence type="ECO:0000256" key="4">
    <source>
        <dbReference type="ARBA" id="ARBA00022989"/>
    </source>
</evidence>
<feature type="transmembrane region" description="Helical" evidence="6">
    <location>
        <begin position="121"/>
        <end position="139"/>
    </location>
</feature>
<evidence type="ECO:0000256" key="6">
    <source>
        <dbReference type="SAM" id="Phobius"/>
    </source>
</evidence>
<accession>A0ABY0IFR8</accession>
<sequence length="310" mass="34773">MKGLIFILIACFIWALDTLIRYPLLYKYKSSEIIVFGEHLFLTIIFLPGLYAARKKIMRMKAFELLCFLIIGAMGSAIATLSFTKSFSLINPSLVILLQKLQPFVAISLAYIILKERITKRFLVWALLAILGAILISYYDIVSAINLIKTGKLSFDRSSLYGLCLALIAVISWGSATVFGKYLIKQGWIEKEVMAIRFAVGFIAIIPFMAANDVGLVFPMELWAKVSVLALISGVFGMYFYYRGLSLVTAKVCTLAEMSFPFFAVIINWVALDQKLSFVQITGGILLLLSSTMLQLANRKQERLEAQTNY</sequence>
<keyword evidence="9" id="KW-1185">Reference proteome</keyword>
<feature type="transmembrane region" description="Helical" evidence="6">
    <location>
        <begin position="278"/>
        <end position="297"/>
    </location>
</feature>
<feature type="transmembrane region" description="Helical" evidence="6">
    <location>
        <begin position="254"/>
        <end position="272"/>
    </location>
</feature>
<feature type="domain" description="EamA" evidence="7">
    <location>
        <begin position="1"/>
        <end position="137"/>
    </location>
</feature>
<feature type="transmembrane region" description="Helical" evidence="6">
    <location>
        <begin position="222"/>
        <end position="242"/>
    </location>
</feature>
<evidence type="ECO:0000313" key="8">
    <source>
        <dbReference type="EMBL" id="RZF20943.1"/>
    </source>
</evidence>
<feature type="transmembrane region" description="Helical" evidence="6">
    <location>
        <begin position="89"/>
        <end position="114"/>
    </location>
</feature>